<feature type="signal peptide" evidence="2">
    <location>
        <begin position="1"/>
        <end position="18"/>
    </location>
</feature>
<dbReference type="Pfam" id="PF04955">
    <property type="entry name" value="HupE_UreJ"/>
    <property type="match status" value="1"/>
</dbReference>
<comment type="caution">
    <text evidence="3">The sequence shown here is derived from an EMBL/GenBank/DDBJ whole genome shotgun (WGS) entry which is preliminary data.</text>
</comment>
<keyword evidence="1" id="KW-0812">Transmembrane</keyword>
<keyword evidence="2" id="KW-0732">Signal</keyword>
<keyword evidence="1" id="KW-0472">Membrane</keyword>
<feature type="transmembrane region" description="Helical" evidence="1">
    <location>
        <begin position="58"/>
        <end position="78"/>
    </location>
</feature>
<feature type="transmembrane region" description="Helical" evidence="1">
    <location>
        <begin position="84"/>
        <end position="104"/>
    </location>
</feature>
<feature type="chain" id="PRO_5046128469" evidence="2">
    <location>
        <begin position="19"/>
        <end position="131"/>
    </location>
</feature>
<evidence type="ECO:0000256" key="1">
    <source>
        <dbReference type="SAM" id="Phobius"/>
    </source>
</evidence>
<dbReference type="EMBL" id="WHJH01000033">
    <property type="protein sequence ID" value="NHZ91689.1"/>
    <property type="molecule type" value="Genomic_DNA"/>
</dbReference>
<evidence type="ECO:0000313" key="4">
    <source>
        <dbReference type="Proteomes" id="UP000609726"/>
    </source>
</evidence>
<proteinExistence type="predicted"/>
<feature type="transmembrane region" description="Helical" evidence="1">
    <location>
        <begin position="111"/>
        <end position="130"/>
    </location>
</feature>
<sequence>MKKTLAIALCLLALPAAAHPGHEAAAGFAAGFAHPLTGIDHLLAMLGVGLWSRQQGRGTLLPAFVVMMALGAVAQVGMQVEAGLAASVPAALVAGFALLLAAGYAAGGARLTRMAGAAMAATGVFLLAAMA</sequence>
<reference evidence="3 4" key="1">
    <citation type="submission" date="2019-10" db="EMBL/GenBank/DDBJ databases">
        <title>Taxonomy of Antarctic Massilia spp.: description of Massilia rubra sp. nov., Massilia aquatica sp. nov., Massilia mucilaginosa sp. nov., Massilia frigida sp. nov. isolated from streams, lakes and regoliths.</title>
        <authorList>
            <person name="Holochova P."/>
            <person name="Sedlacek I."/>
            <person name="Kralova S."/>
            <person name="Maslanova I."/>
            <person name="Busse H.-J."/>
            <person name="Stankova E."/>
            <person name="Vrbovska V."/>
            <person name="Kovarovic V."/>
            <person name="Bartak M."/>
            <person name="Svec P."/>
            <person name="Pantucek R."/>
        </authorList>
    </citation>
    <scope>NUCLEOTIDE SEQUENCE [LARGE SCALE GENOMIC DNA]</scope>
    <source>
        <strain evidence="3 4">CCM 8733</strain>
    </source>
</reference>
<protein>
    <submittedName>
        <fullName evidence="3">HupE-UreJ family metal transporter</fullName>
    </submittedName>
</protein>
<gene>
    <name evidence="3" type="ORF">F2P45_22160</name>
</gene>
<keyword evidence="1" id="KW-1133">Transmembrane helix</keyword>
<evidence type="ECO:0000256" key="2">
    <source>
        <dbReference type="SAM" id="SignalP"/>
    </source>
</evidence>
<keyword evidence="4" id="KW-1185">Reference proteome</keyword>
<feature type="transmembrane region" description="Helical" evidence="1">
    <location>
        <begin position="28"/>
        <end position="51"/>
    </location>
</feature>
<name>A0ABX0NXJ3_9BURK</name>
<accession>A0ABX0NXJ3</accession>
<dbReference type="Proteomes" id="UP000609726">
    <property type="component" value="Unassembled WGS sequence"/>
</dbReference>
<evidence type="ECO:0000313" key="3">
    <source>
        <dbReference type="EMBL" id="NHZ91689.1"/>
    </source>
</evidence>
<dbReference type="InterPro" id="IPR007038">
    <property type="entry name" value="HupE_UreJ"/>
</dbReference>
<organism evidence="3 4">
    <name type="scientific">Massilia mucilaginosa</name>
    <dbReference type="NCBI Taxonomy" id="2609282"/>
    <lineage>
        <taxon>Bacteria</taxon>
        <taxon>Pseudomonadati</taxon>
        <taxon>Pseudomonadota</taxon>
        <taxon>Betaproteobacteria</taxon>
        <taxon>Burkholderiales</taxon>
        <taxon>Oxalobacteraceae</taxon>
        <taxon>Telluria group</taxon>
        <taxon>Massilia</taxon>
    </lineage>
</organism>